<feature type="compositionally biased region" description="Basic and acidic residues" evidence="7">
    <location>
        <begin position="297"/>
        <end position="306"/>
    </location>
</feature>
<dbReference type="HAMAP" id="MF_00922">
    <property type="entry name" value="OM_assembly_BamD"/>
    <property type="match status" value="1"/>
</dbReference>
<dbReference type="InterPro" id="IPR011990">
    <property type="entry name" value="TPR-like_helical_dom_sf"/>
</dbReference>
<dbReference type="PANTHER" id="PTHR37423">
    <property type="entry name" value="SOLUBLE LYTIC MUREIN TRANSGLYCOSYLASE-RELATED"/>
    <property type="match status" value="1"/>
</dbReference>
<evidence type="ECO:0000256" key="3">
    <source>
        <dbReference type="ARBA" id="ARBA00023139"/>
    </source>
</evidence>
<keyword evidence="3 6" id="KW-0564">Palmitate</keyword>
<evidence type="ECO:0000256" key="5">
    <source>
        <dbReference type="ARBA" id="ARBA00023288"/>
    </source>
</evidence>
<organism evidence="10 11">
    <name type="scientific">Actinobacillus delphinicola</name>
    <dbReference type="NCBI Taxonomy" id="51161"/>
    <lineage>
        <taxon>Bacteria</taxon>
        <taxon>Pseudomonadati</taxon>
        <taxon>Pseudomonadota</taxon>
        <taxon>Gammaproteobacteria</taxon>
        <taxon>Pasteurellales</taxon>
        <taxon>Pasteurellaceae</taxon>
        <taxon>Actinobacillus</taxon>
    </lineage>
</organism>
<feature type="chain" id="PRO_5019599993" description="Outer membrane protein assembly factor BamD" evidence="8">
    <location>
        <begin position="21"/>
        <end position="306"/>
    </location>
</feature>
<comment type="subunit">
    <text evidence="6">Part of the Bam complex.</text>
</comment>
<dbReference type="Proteomes" id="UP000279799">
    <property type="component" value="Chromosome"/>
</dbReference>
<dbReference type="AlphaFoldDB" id="A0A448TVL3"/>
<dbReference type="GO" id="GO:0043165">
    <property type="term" value="P:Gram-negative-bacterium-type cell outer membrane assembly"/>
    <property type="evidence" value="ECO:0007669"/>
    <property type="project" value="UniProtKB-UniRule"/>
</dbReference>
<proteinExistence type="inferred from homology"/>
<feature type="region of interest" description="Disordered" evidence="7">
    <location>
        <begin position="278"/>
        <end position="306"/>
    </location>
</feature>
<keyword evidence="2 6" id="KW-0472">Membrane</keyword>
<dbReference type="Gene3D" id="1.25.40.10">
    <property type="entry name" value="Tetratricopeptide repeat domain"/>
    <property type="match status" value="1"/>
</dbReference>
<evidence type="ECO:0000313" key="10">
    <source>
        <dbReference type="EMBL" id="VEJ09972.1"/>
    </source>
</evidence>
<keyword evidence="4 6" id="KW-0998">Cell outer membrane</keyword>
<feature type="compositionally biased region" description="Basic and acidic residues" evidence="7">
    <location>
        <begin position="278"/>
        <end position="288"/>
    </location>
</feature>
<dbReference type="InterPro" id="IPR017689">
    <property type="entry name" value="BamD"/>
</dbReference>
<dbReference type="InterPro" id="IPR039565">
    <property type="entry name" value="BamD-like"/>
</dbReference>
<name>A0A448TVL3_9PAST</name>
<dbReference type="GO" id="GO:0051205">
    <property type="term" value="P:protein insertion into membrane"/>
    <property type="evidence" value="ECO:0007669"/>
    <property type="project" value="UniProtKB-UniRule"/>
</dbReference>
<evidence type="ECO:0000256" key="8">
    <source>
        <dbReference type="SAM" id="SignalP"/>
    </source>
</evidence>
<comment type="similarity">
    <text evidence="6">Belongs to the BamD family.</text>
</comment>
<comment type="function">
    <text evidence="6">Part of the outer membrane protein assembly complex, which is involved in assembly and insertion of beta-barrel proteins into the outer membrane.</text>
</comment>
<keyword evidence="1 6" id="KW-0732">Signal</keyword>
<evidence type="ECO:0000256" key="2">
    <source>
        <dbReference type="ARBA" id="ARBA00023136"/>
    </source>
</evidence>
<feature type="compositionally biased region" description="Basic and acidic residues" evidence="7">
    <location>
        <begin position="245"/>
        <end position="254"/>
    </location>
</feature>
<feature type="region of interest" description="Disordered" evidence="7">
    <location>
        <begin position="241"/>
        <end position="263"/>
    </location>
</feature>
<dbReference type="EMBL" id="LR134510">
    <property type="protein sequence ID" value="VEJ09972.1"/>
    <property type="molecule type" value="Genomic_DNA"/>
</dbReference>
<comment type="subcellular location">
    <subcellularLocation>
        <location evidence="6">Cell outer membrane</location>
        <topology evidence="6">Lipid-anchor</topology>
    </subcellularLocation>
</comment>
<feature type="domain" description="Outer membrane lipoprotein BamD-like" evidence="9">
    <location>
        <begin position="29"/>
        <end position="233"/>
    </location>
</feature>
<evidence type="ECO:0000313" key="11">
    <source>
        <dbReference type="Proteomes" id="UP000279799"/>
    </source>
</evidence>
<evidence type="ECO:0000256" key="4">
    <source>
        <dbReference type="ARBA" id="ARBA00023237"/>
    </source>
</evidence>
<sequence>MKRLKLTLLVAATGLLVACAGDKELQTAPESVLLHRAQTYLKDENYAQAIKYLNALNGRFPRTIYSQQTQIELIYAYFENKEYDKASWAADTFMRYFRNAPHSDYVLYLAGLAKEVPNDHWVQELFGVDQANHDSASMQSALQDYQMLVAAFPNSPYTPDALQRIKYIYSQLARHEVNIAKFYAKRNAWVAVANRLVAVQRQYPLTKAAVESLPLLKEAYEQMNLPKLAADTEALIKAESGAAKKAPDIQKPGEPKNIFPPQWVKLPPMPSEEMIEKMEAENALHADDYVPEQPEQSLKKEKLTDD</sequence>
<evidence type="ECO:0000256" key="7">
    <source>
        <dbReference type="SAM" id="MobiDB-lite"/>
    </source>
</evidence>
<feature type="signal peptide" evidence="8">
    <location>
        <begin position="1"/>
        <end position="20"/>
    </location>
</feature>
<keyword evidence="5 6" id="KW-0449">Lipoprotein</keyword>
<dbReference type="Pfam" id="PF13525">
    <property type="entry name" value="YfiO"/>
    <property type="match status" value="1"/>
</dbReference>
<evidence type="ECO:0000256" key="6">
    <source>
        <dbReference type="HAMAP-Rule" id="MF_00922"/>
    </source>
</evidence>
<gene>
    <name evidence="6" type="primary">bamD</name>
    <name evidence="10" type="ORF">NCTC12871_01463</name>
</gene>
<dbReference type="PROSITE" id="PS51257">
    <property type="entry name" value="PROKAR_LIPOPROTEIN"/>
    <property type="match status" value="1"/>
</dbReference>
<reference evidence="10 11" key="1">
    <citation type="submission" date="2018-12" db="EMBL/GenBank/DDBJ databases">
        <authorList>
            <consortium name="Pathogen Informatics"/>
        </authorList>
    </citation>
    <scope>NUCLEOTIDE SEQUENCE [LARGE SCALE GENOMIC DNA]</scope>
    <source>
        <strain evidence="10 11">NCTC12871</strain>
    </source>
</reference>
<dbReference type="RefSeq" id="WP_172594236.1">
    <property type="nucleotide sequence ID" value="NZ_LR134510.1"/>
</dbReference>
<accession>A0A448TVL3</accession>
<dbReference type="CDD" id="cd15830">
    <property type="entry name" value="BamD"/>
    <property type="match status" value="1"/>
</dbReference>
<dbReference type="NCBIfam" id="TIGR03302">
    <property type="entry name" value="OM_YfiO"/>
    <property type="match status" value="1"/>
</dbReference>
<dbReference type="KEGG" id="adp:NCTC12871_01463"/>
<keyword evidence="11" id="KW-1185">Reference proteome</keyword>
<dbReference type="PANTHER" id="PTHR37423:SF1">
    <property type="entry name" value="OUTER MEMBRANE PROTEIN ASSEMBLY FACTOR BAMD"/>
    <property type="match status" value="1"/>
</dbReference>
<evidence type="ECO:0000256" key="1">
    <source>
        <dbReference type="ARBA" id="ARBA00022729"/>
    </source>
</evidence>
<protein>
    <recommendedName>
        <fullName evidence="6">Outer membrane protein assembly factor BamD</fullName>
    </recommendedName>
</protein>
<dbReference type="GO" id="GO:1990063">
    <property type="term" value="C:Bam protein complex"/>
    <property type="evidence" value="ECO:0007669"/>
    <property type="project" value="TreeGrafter"/>
</dbReference>
<evidence type="ECO:0000259" key="9">
    <source>
        <dbReference type="Pfam" id="PF13525"/>
    </source>
</evidence>